<protein>
    <submittedName>
        <fullName evidence="1">Uncharacterized protein</fullName>
    </submittedName>
</protein>
<dbReference type="eggNOG" id="ENOG502QS2B">
    <property type="taxonomic scope" value="Eukaryota"/>
</dbReference>
<gene>
    <name evidence="1" type="ORF">VOLCADRAFT_108382</name>
</gene>
<dbReference type="RefSeq" id="XP_002958935.1">
    <property type="nucleotide sequence ID" value="XM_002958889.1"/>
</dbReference>
<dbReference type="KEGG" id="vcn:VOLCADRAFT_108382"/>
<evidence type="ECO:0000313" key="2">
    <source>
        <dbReference type="Proteomes" id="UP000001058"/>
    </source>
</evidence>
<reference evidence="1 2" key="1">
    <citation type="journal article" date="2010" name="Science">
        <title>Genomic analysis of organismal complexity in the multicellular green alga Volvox carteri.</title>
        <authorList>
            <person name="Prochnik S.E."/>
            <person name="Umen J."/>
            <person name="Nedelcu A.M."/>
            <person name="Hallmann A."/>
            <person name="Miller S.M."/>
            <person name="Nishii I."/>
            <person name="Ferris P."/>
            <person name="Kuo A."/>
            <person name="Mitros T."/>
            <person name="Fritz-Laylin L.K."/>
            <person name="Hellsten U."/>
            <person name="Chapman J."/>
            <person name="Simakov O."/>
            <person name="Rensing S.A."/>
            <person name="Terry A."/>
            <person name="Pangilinan J."/>
            <person name="Kapitonov V."/>
            <person name="Jurka J."/>
            <person name="Salamov A."/>
            <person name="Shapiro H."/>
            <person name="Schmutz J."/>
            <person name="Grimwood J."/>
            <person name="Lindquist E."/>
            <person name="Lucas S."/>
            <person name="Grigoriev I.V."/>
            <person name="Schmitt R."/>
            <person name="Kirk D."/>
            <person name="Rokhsar D.S."/>
        </authorList>
    </citation>
    <scope>NUCLEOTIDE SEQUENCE [LARGE SCALE GENOMIC DNA]</scope>
    <source>
        <strain evidence="2">f. Nagariensis / Eve</strain>
    </source>
</reference>
<proteinExistence type="predicted"/>
<organism evidence="2">
    <name type="scientific">Volvox carteri f. nagariensis</name>
    <dbReference type="NCBI Taxonomy" id="3068"/>
    <lineage>
        <taxon>Eukaryota</taxon>
        <taxon>Viridiplantae</taxon>
        <taxon>Chlorophyta</taxon>
        <taxon>core chlorophytes</taxon>
        <taxon>Chlorophyceae</taxon>
        <taxon>CS clade</taxon>
        <taxon>Chlamydomonadales</taxon>
        <taxon>Volvocaceae</taxon>
        <taxon>Volvox</taxon>
    </lineage>
</organism>
<dbReference type="EMBL" id="GL378431">
    <property type="protein sequence ID" value="EFJ40015.1"/>
    <property type="molecule type" value="Genomic_DNA"/>
</dbReference>
<sequence length="241" mass="25842">MRKLVTARRPFVISSRMAPDGALDVDVHGPDKKRQKLAKLTGLGFARDMAEVIVETLGMDPIGQSADAAIAKTLSEEGLVDLASVKTVAGEVEVNARLADADSEVAIKSLRALAPNLKALQALKLAKAACAPTAQPADELGEDASPRLEKKRRTNEEMAKAVCLSLVGYGTRLISRTSLCLSLVGYGTRLASRTSLCLSLVCYGTRLISRTSLCLSLVCYGTRLASRTSLCLFEFPCKQLW</sequence>
<dbReference type="GeneID" id="9625604"/>
<evidence type="ECO:0000313" key="1">
    <source>
        <dbReference type="EMBL" id="EFJ40015.1"/>
    </source>
</evidence>
<name>D8UJU4_VOLCA</name>
<keyword evidence="2" id="KW-1185">Reference proteome</keyword>
<dbReference type="Proteomes" id="UP000001058">
    <property type="component" value="Unassembled WGS sequence"/>
</dbReference>
<feature type="non-terminal residue" evidence="1">
    <location>
        <position position="241"/>
    </location>
</feature>
<accession>D8UJU4</accession>
<dbReference type="InParanoid" id="D8UJU4"/>
<dbReference type="AlphaFoldDB" id="D8UJU4"/>